<keyword evidence="1" id="KW-0812">Transmembrane</keyword>
<name>A0A433X7N6_9HYPH</name>
<feature type="transmembrane region" description="Helical" evidence="1">
    <location>
        <begin position="415"/>
        <end position="431"/>
    </location>
</feature>
<feature type="transmembrane region" description="Helical" evidence="1">
    <location>
        <begin position="438"/>
        <end position="459"/>
    </location>
</feature>
<evidence type="ECO:0000313" key="3">
    <source>
        <dbReference type="EMBL" id="RUT30086.1"/>
    </source>
</evidence>
<feature type="transmembrane region" description="Helical" evidence="1">
    <location>
        <begin position="358"/>
        <end position="379"/>
    </location>
</feature>
<gene>
    <name evidence="3" type="ORF">EMQ25_12210</name>
</gene>
<keyword evidence="1" id="KW-1133">Transmembrane helix</keyword>
<keyword evidence="4" id="KW-1185">Reference proteome</keyword>
<dbReference type="OrthoDB" id="7912266at2"/>
<feature type="transmembrane region" description="Helical" evidence="1">
    <location>
        <begin position="75"/>
        <end position="99"/>
    </location>
</feature>
<feature type="domain" description="DUF112" evidence="2">
    <location>
        <begin position="18"/>
        <end position="440"/>
    </location>
</feature>
<reference evidence="3 4" key="1">
    <citation type="journal article" date="2016" name="Int. J. Syst. Evol. Microbiol.">
        <title>Arsenicitalea aurantiaca gen. nov., sp. nov., a new member of the family Hyphomicrobiaceae, isolated from high-arsenic sediment.</title>
        <authorList>
            <person name="Mu Y."/>
            <person name="Zhou L."/>
            <person name="Zeng X.C."/>
            <person name="Liu L."/>
            <person name="Pan Y."/>
            <person name="Chen X."/>
            <person name="Wang J."/>
            <person name="Li S."/>
            <person name="Li W.J."/>
            <person name="Wang Y."/>
        </authorList>
    </citation>
    <scope>NUCLEOTIDE SEQUENCE [LARGE SCALE GENOMIC DNA]</scope>
    <source>
        <strain evidence="3 4">42-50</strain>
    </source>
</reference>
<feature type="transmembrane region" description="Helical" evidence="1">
    <location>
        <begin position="317"/>
        <end position="338"/>
    </location>
</feature>
<feature type="transmembrane region" description="Helical" evidence="1">
    <location>
        <begin position="195"/>
        <end position="216"/>
    </location>
</feature>
<comment type="caution">
    <text evidence="3">The sequence shown here is derived from an EMBL/GenBank/DDBJ whole genome shotgun (WGS) entry which is preliminary data.</text>
</comment>
<protein>
    <submittedName>
        <fullName evidence="3">C4-dicarboxylate ABC transporter permease</fullName>
    </submittedName>
</protein>
<sequence>MIELIGSGLLHVLEPANLVAIVCGVLIGMAVGVIPGLSGGTTMTILLPLVLLAPPDTAVLFLISIWGAAVYAGSISAICLNIPGTAAAAATTLDGFALAKSGRARLALRASIIGSTIGGMASALALLFLSPLLARLALSFGPAEMFAFALFGMATVASLSSGSLLKGAIATFIGLAIATVGIAPTGQTRLVLQPGLVTGVPLIPLLIGLFTIPAAIEMMRKGDASIAIDLKTLGGKESFLAKASDWAKHGFNFLRSGLIGVVIGVLPGAGPTIASFIAYGEAKRAAKPAERQSFGKGNIDGVIAPETANNAAVFSSLVPALALGIPGSVDAVIVMAALTSHGLVPGPLLIERSADVAYTVFIGAFVANVVMLVLGLYLARYIANITRVRQSFLGPGILVLALLGAFSVHNDVFEVLLTLVVGVGAWFLRKLGVPMAPIILGAILGPMLETYLVQALVLYGGAVGAITTRPVAAVLGLLAILSIVVPPVRRMLARRRAA</sequence>
<feature type="transmembrane region" description="Helical" evidence="1">
    <location>
        <begin position="391"/>
        <end position="409"/>
    </location>
</feature>
<dbReference type="InterPro" id="IPR002823">
    <property type="entry name" value="DUF112_TM"/>
</dbReference>
<proteinExistence type="predicted"/>
<evidence type="ECO:0000259" key="2">
    <source>
        <dbReference type="Pfam" id="PF01970"/>
    </source>
</evidence>
<feature type="transmembrane region" description="Helical" evidence="1">
    <location>
        <begin position="136"/>
        <end position="157"/>
    </location>
</feature>
<dbReference type="RefSeq" id="WP_127188866.1">
    <property type="nucleotide sequence ID" value="NZ_RZNJ01000004.1"/>
</dbReference>
<keyword evidence="1" id="KW-0472">Membrane</keyword>
<dbReference type="PANTHER" id="PTHR35342">
    <property type="entry name" value="TRICARBOXYLIC TRANSPORT PROTEIN"/>
    <property type="match status" value="1"/>
</dbReference>
<feature type="transmembrane region" description="Helical" evidence="1">
    <location>
        <begin position="164"/>
        <end position="183"/>
    </location>
</feature>
<organism evidence="3 4">
    <name type="scientific">Arsenicitalea aurantiaca</name>
    <dbReference type="NCBI Taxonomy" id="1783274"/>
    <lineage>
        <taxon>Bacteria</taxon>
        <taxon>Pseudomonadati</taxon>
        <taxon>Pseudomonadota</taxon>
        <taxon>Alphaproteobacteria</taxon>
        <taxon>Hyphomicrobiales</taxon>
        <taxon>Devosiaceae</taxon>
        <taxon>Arsenicitalea</taxon>
    </lineage>
</organism>
<evidence type="ECO:0000256" key="1">
    <source>
        <dbReference type="SAM" id="Phobius"/>
    </source>
</evidence>
<dbReference type="AlphaFoldDB" id="A0A433X7N6"/>
<feature type="transmembrane region" description="Helical" evidence="1">
    <location>
        <begin position="106"/>
        <end position="130"/>
    </location>
</feature>
<feature type="transmembrane region" description="Helical" evidence="1">
    <location>
        <begin position="45"/>
        <end position="69"/>
    </location>
</feature>
<evidence type="ECO:0000313" key="4">
    <source>
        <dbReference type="Proteomes" id="UP000281547"/>
    </source>
</evidence>
<dbReference type="Proteomes" id="UP000281547">
    <property type="component" value="Unassembled WGS sequence"/>
</dbReference>
<dbReference type="PANTHER" id="PTHR35342:SF5">
    <property type="entry name" value="TRICARBOXYLIC TRANSPORT PROTEIN"/>
    <property type="match status" value="1"/>
</dbReference>
<feature type="transmembrane region" description="Helical" evidence="1">
    <location>
        <begin position="471"/>
        <end position="488"/>
    </location>
</feature>
<dbReference type="Pfam" id="PF01970">
    <property type="entry name" value="TctA"/>
    <property type="match status" value="1"/>
</dbReference>
<accession>A0A433X7N6</accession>
<dbReference type="EMBL" id="RZNJ01000004">
    <property type="protein sequence ID" value="RUT30086.1"/>
    <property type="molecule type" value="Genomic_DNA"/>
</dbReference>
<feature type="transmembrane region" description="Helical" evidence="1">
    <location>
        <begin position="18"/>
        <end position="38"/>
    </location>
</feature>